<dbReference type="RefSeq" id="WP_014773331.1">
    <property type="nucleotide sequence ID" value="NC_018010.1"/>
</dbReference>
<keyword evidence="3" id="KW-0862">Zinc</keyword>
<dbReference type="SUPFAM" id="SSF161219">
    <property type="entry name" value="CHY zinc finger-like"/>
    <property type="match status" value="1"/>
</dbReference>
<dbReference type="PROSITE" id="PS51266">
    <property type="entry name" value="ZF_CHY"/>
    <property type="match status" value="1"/>
</dbReference>
<dbReference type="STRING" id="866536.Belba_2848"/>
<dbReference type="PANTHER" id="PTHR28082:SF1">
    <property type="entry name" value="HELPER OF TIM PROTEIN 13"/>
    <property type="match status" value="1"/>
</dbReference>
<feature type="domain" description="CHY-type" evidence="5">
    <location>
        <begin position="43"/>
        <end position="124"/>
    </location>
</feature>
<dbReference type="PATRIC" id="fig|866536.3.peg.2932"/>
<proteinExistence type="predicted"/>
<evidence type="ECO:0000256" key="1">
    <source>
        <dbReference type="ARBA" id="ARBA00022723"/>
    </source>
</evidence>
<keyword evidence="4" id="KW-0732">Signal</keyword>
<dbReference type="AlphaFoldDB" id="I3Z813"/>
<dbReference type="eggNOG" id="COG4357">
    <property type="taxonomic scope" value="Bacteria"/>
</dbReference>
<feature type="chain" id="PRO_5003683428" description="CHY-type domain-containing protein" evidence="4">
    <location>
        <begin position="22"/>
        <end position="152"/>
    </location>
</feature>
<organism evidence="6 7">
    <name type="scientific">Belliella baltica (strain DSM 15883 / CIP 108006 / LMG 21964 / BA134)</name>
    <dbReference type="NCBI Taxonomy" id="866536"/>
    <lineage>
        <taxon>Bacteria</taxon>
        <taxon>Pseudomonadati</taxon>
        <taxon>Bacteroidota</taxon>
        <taxon>Cytophagia</taxon>
        <taxon>Cytophagales</taxon>
        <taxon>Cyclobacteriaceae</taxon>
        <taxon>Belliella</taxon>
    </lineage>
</organism>
<evidence type="ECO:0000313" key="7">
    <source>
        <dbReference type="Proteomes" id="UP000006050"/>
    </source>
</evidence>
<feature type="signal peptide" evidence="4">
    <location>
        <begin position="1"/>
        <end position="21"/>
    </location>
</feature>
<name>I3Z813_BELBD</name>
<dbReference type="InterPro" id="IPR052604">
    <property type="entry name" value="Mito_Tim_assembly_helper"/>
</dbReference>
<evidence type="ECO:0000256" key="2">
    <source>
        <dbReference type="ARBA" id="ARBA00022771"/>
    </source>
</evidence>
<dbReference type="GO" id="GO:0008270">
    <property type="term" value="F:zinc ion binding"/>
    <property type="evidence" value="ECO:0007669"/>
    <property type="project" value="UniProtKB-KW"/>
</dbReference>
<evidence type="ECO:0000313" key="6">
    <source>
        <dbReference type="EMBL" id="AFL85381.1"/>
    </source>
</evidence>
<dbReference type="Proteomes" id="UP000006050">
    <property type="component" value="Chromosome"/>
</dbReference>
<dbReference type="Pfam" id="PF05495">
    <property type="entry name" value="zf-CHY"/>
    <property type="match status" value="1"/>
</dbReference>
<dbReference type="PANTHER" id="PTHR28082">
    <property type="entry name" value="ZINC FINGER PROTEIN"/>
    <property type="match status" value="1"/>
</dbReference>
<evidence type="ECO:0000256" key="3">
    <source>
        <dbReference type="ARBA" id="ARBA00022833"/>
    </source>
</evidence>
<evidence type="ECO:0000259" key="5">
    <source>
        <dbReference type="PROSITE" id="PS51266"/>
    </source>
</evidence>
<keyword evidence="2" id="KW-0863">Zinc-finger</keyword>
<dbReference type="GO" id="GO:0045041">
    <property type="term" value="P:protein import into mitochondrial intermembrane space"/>
    <property type="evidence" value="ECO:0007669"/>
    <property type="project" value="TreeGrafter"/>
</dbReference>
<dbReference type="InterPro" id="IPR008913">
    <property type="entry name" value="Znf_CHY"/>
</dbReference>
<evidence type="ECO:0000256" key="4">
    <source>
        <dbReference type="SAM" id="SignalP"/>
    </source>
</evidence>
<dbReference type="KEGG" id="bbd:Belba_2848"/>
<sequence>MKLTYLFITLSILLFSQNIFAQEKTDQPFNIIEIGEVRVFGKSIDKQTRCVHWHSDLDIIAIKFKCCDKYYPCFSCHEEEADHKHAVWPKGEFDEKAILCGVCRHELSIKEYMASGNTCTNCKSSFNPGCSNHYHLYFETDKKKVGRNELNP</sequence>
<reference evidence="7" key="1">
    <citation type="submission" date="2012-06" db="EMBL/GenBank/DDBJ databases">
        <title>The complete genome of Belliella baltica DSM 15883.</title>
        <authorList>
            <person name="Lucas S."/>
            <person name="Copeland A."/>
            <person name="Lapidus A."/>
            <person name="Goodwin L."/>
            <person name="Pitluck S."/>
            <person name="Peters L."/>
            <person name="Mikhailova N."/>
            <person name="Davenport K."/>
            <person name="Kyrpides N."/>
            <person name="Mavromatis K."/>
            <person name="Pagani I."/>
            <person name="Ivanova N."/>
            <person name="Ovchinnikova G."/>
            <person name="Zeytun A."/>
            <person name="Detter J.C."/>
            <person name="Han C."/>
            <person name="Land M."/>
            <person name="Hauser L."/>
            <person name="Markowitz V."/>
            <person name="Cheng J.-F."/>
            <person name="Hugenholtz P."/>
            <person name="Woyke T."/>
            <person name="Wu D."/>
            <person name="Tindall B."/>
            <person name="Pomrenke H."/>
            <person name="Brambilla E."/>
            <person name="Klenk H.-P."/>
            <person name="Eisen J.A."/>
        </authorList>
    </citation>
    <scope>NUCLEOTIDE SEQUENCE [LARGE SCALE GENOMIC DNA]</scope>
    <source>
        <strain evidence="7">DSM 15883 / CIP 108006 / LMG 21964 / BA134</strain>
    </source>
</reference>
<gene>
    <name evidence="6" type="ordered locus">Belba_2848</name>
</gene>
<dbReference type="EMBL" id="CP003281">
    <property type="protein sequence ID" value="AFL85381.1"/>
    <property type="molecule type" value="Genomic_DNA"/>
</dbReference>
<keyword evidence="1" id="KW-0479">Metal-binding</keyword>
<keyword evidence="7" id="KW-1185">Reference proteome</keyword>
<dbReference type="OrthoDB" id="882119at2"/>
<dbReference type="InterPro" id="IPR037274">
    <property type="entry name" value="Znf_CHY_sf"/>
</dbReference>
<accession>I3Z813</accession>
<dbReference type="HOGENOM" id="CLU_143932_0_0_10"/>
<protein>
    <recommendedName>
        <fullName evidence="5">CHY-type domain-containing protein</fullName>
    </recommendedName>
</protein>